<comment type="caution">
    <text evidence="5">The sequence shown here is derived from an EMBL/GenBank/DDBJ whole genome shotgun (WGS) entry which is preliminary data.</text>
</comment>
<reference evidence="6 7" key="2">
    <citation type="submission" date="2017-10" db="EMBL/GenBank/DDBJ databases">
        <title>Genome analyses suggest a sexual origin of heterokaryosis in a supposedly ancient asexual fungus.</title>
        <authorList>
            <person name="Corradi N."/>
            <person name="Sedzielewska K."/>
            <person name="Noel J."/>
            <person name="Charron P."/>
            <person name="Farinelli L."/>
            <person name="Marton T."/>
            <person name="Kruger M."/>
            <person name="Pelin A."/>
            <person name="Brachmann A."/>
            <person name="Corradi N."/>
        </authorList>
    </citation>
    <scope>NUCLEOTIDE SEQUENCE [LARGE SCALE GENOMIC DNA]</scope>
    <source>
        <strain evidence="6 7">A1</strain>
    </source>
</reference>
<evidence type="ECO:0000313" key="7">
    <source>
        <dbReference type="Proteomes" id="UP000232688"/>
    </source>
</evidence>
<dbReference type="Proteomes" id="UP000684084">
    <property type="component" value="Unassembled WGS sequence"/>
</dbReference>
<dbReference type="Pfam" id="PF20147">
    <property type="entry name" value="Crinkler"/>
    <property type="match status" value="1"/>
</dbReference>
<dbReference type="AlphaFoldDB" id="A0A2I1F9M0"/>
<dbReference type="GO" id="GO:0043657">
    <property type="term" value="C:host cell"/>
    <property type="evidence" value="ECO:0007669"/>
    <property type="project" value="UniProtKB-SubCell"/>
</dbReference>
<dbReference type="VEuPathDB" id="FungiDB:FUN_015621"/>
<protein>
    <recommendedName>
        <fullName evidence="4">Crinkler effector protein N-terminal domain-containing protein</fullName>
    </recommendedName>
</protein>
<organism evidence="5 8">
    <name type="scientific">Rhizophagus irregularis</name>
    <dbReference type="NCBI Taxonomy" id="588596"/>
    <lineage>
        <taxon>Eukaryota</taxon>
        <taxon>Fungi</taxon>
        <taxon>Fungi incertae sedis</taxon>
        <taxon>Mucoromycota</taxon>
        <taxon>Glomeromycotina</taxon>
        <taxon>Glomeromycetes</taxon>
        <taxon>Glomerales</taxon>
        <taxon>Glomeraceae</taxon>
        <taxon>Rhizophagus</taxon>
    </lineage>
</organism>
<dbReference type="InterPro" id="IPR045379">
    <property type="entry name" value="Crinkler_N"/>
</dbReference>
<evidence type="ECO:0000256" key="1">
    <source>
        <dbReference type="ARBA" id="ARBA00004340"/>
    </source>
</evidence>
<evidence type="ECO:0000256" key="2">
    <source>
        <dbReference type="ARBA" id="ARBA00004613"/>
    </source>
</evidence>
<dbReference type="VEuPathDB" id="FungiDB:RhiirA1_543046"/>
<gene>
    <name evidence="5" type="ORF">CHRIB12_LOCUS18934</name>
    <name evidence="6" type="ORF">RhiirA1_543046</name>
</gene>
<evidence type="ECO:0000313" key="6">
    <source>
        <dbReference type="EMBL" id="PKC53932.1"/>
    </source>
</evidence>
<feature type="domain" description="Crinkler effector protein N-terminal" evidence="4">
    <location>
        <begin position="8"/>
        <end position="103"/>
    </location>
</feature>
<keyword evidence="3" id="KW-0964">Secreted</keyword>
<comment type="subcellular location">
    <subcellularLocation>
        <location evidence="1">Host cell</location>
    </subcellularLocation>
    <subcellularLocation>
        <location evidence="2">Secreted</location>
    </subcellularLocation>
</comment>
<dbReference type="Gene3D" id="1.10.510.10">
    <property type="entry name" value="Transferase(Phosphotransferase) domain 1"/>
    <property type="match status" value="1"/>
</dbReference>
<dbReference type="Proteomes" id="UP000232688">
    <property type="component" value="Unassembled WGS sequence"/>
</dbReference>
<dbReference type="EMBL" id="LLXH01003696">
    <property type="protein sequence ID" value="PKC53932.1"/>
    <property type="molecule type" value="Genomic_DNA"/>
</dbReference>
<dbReference type="VEuPathDB" id="FungiDB:RhiirFUN_014844"/>
<name>A0A2I1F9M0_9GLOM</name>
<reference evidence="5" key="3">
    <citation type="submission" date="2020-05" db="EMBL/GenBank/DDBJ databases">
        <authorList>
            <person name="Rincon C."/>
            <person name="Sanders R I."/>
            <person name="Robbins C."/>
            <person name="Chaturvedi A."/>
        </authorList>
    </citation>
    <scope>NUCLEOTIDE SEQUENCE</scope>
    <source>
        <strain evidence="5">CHB12</strain>
    </source>
</reference>
<evidence type="ECO:0000256" key="3">
    <source>
        <dbReference type="ARBA" id="ARBA00022525"/>
    </source>
</evidence>
<sequence>MSTDGTPITLWCLEYGSNSFSVTIGNNNSIFDLKKAIFEEISVPDNVKAKNLRLWNVNVEESQLESNTPDDLMTVENEIKIASQKVGNTFYGVQDNNIRVVVKVPVATEQLDASVFVDRSGIICKELLKKFDIIPNKVEELKTLIDAPLLRKLPVTSDEEIMFPDISDYVCTTQGERRSAIAKIISNLFTIDTKFSGKSESMLHYPIDSMIRIPLENFNKYLGGSLPIDIDRDKSDSGSTTKGTQRPDFLCWIKKLLIFKGEEKANVGDFDTARIELVEKFNVLDPIFFGNVKFLICYAAAGSNVQFYAIDGSKETVKNPNQLMPLTGVLNSINLVDRITILRTTVNIARIVLTISDDIPDVIIPLGKKQKLGHSYITFFANSVVKLVPEVDLPYAQHLQSRVRFLTSMYKHAKGYPGLVQIKEDPLFIQDERMYKVKMTTRGIPCKLNNENDVREMTKCVLTGLARLHAGRYVHRDIRIPNIVFVPEHHDNFRYVLIDFEHGGMNKQKPGENLNGWDANTLTKSGHYVYLSEMYQLGKMLEKYNDLMTAGGKDFVNQLKSKNLTAEEALKHTWINDSTTSI</sequence>
<proteinExistence type="predicted"/>
<reference evidence="6 7" key="1">
    <citation type="submission" date="2017-10" db="EMBL/GenBank/DDBJ databases">
        <title>Extensive intraspecific genome diversity in a model arbuscular mycorrhizal fungus.</title>
        <authorList>
            <person name="Chen E.C.H."/>
            <person name="Morin E."/>
            <person name="Baudet D."/>
            <person name="Noel J."/>
            <person name="Ndikumana S."/>
            <person name="Charron P."/>
            <person name="St-Onge C."/>
            <person name="Giorgi J."/>
            <person name="Grigoriev I.V."/>
            <person name="Roux C."/>
            <person name="Martin F.M."/>
            <person name="Corradi N."/>
        </authorList>
    </citation>
    <scope>NUCLEOTIDE SEQUENCE [LARGE SCALE GENOMIC DNA]</scope>
    <source>
        <strain evidence="6 7">A1</strain>
    </source>
</reference>
<evidence type="ECO:0000259" key="4">
    <source>
        <dbReference type="Pfam" id="PF20147"/>
    </source>
</evidence>
<dbReference type="SUPFAM" id="SSF56112">
    <property type="entry name" value="Protein kinase-like (PK-like)"/>
    <property type="match status" value="1"/>
</dbReference>
<accession>A0A2I1F9M0</accession>
<dbReference type="InterPro" id="IPR011009">
    <property type="entry name" value="Kinase-like_dom_sf"/>
</dbReference>
<evidence type="ECO:0000313" key="5">
    <source>
        <dbReference type="EMBL" id="CAB5384579.1"/>
    </source>
</evidence>
<evidence type="ECO:0000313" key="8">
    <source>
        <dbReference type="Proteomes" id="UP000684084"/>
    </source>
</evidence>
<dbReference type="EMBL" id="CAGKOT010000051">
    <property type="protein sequence ID" value="CAB5384579.1"/>
    <property type="molecule type" value="Genomic_DNA"/>
</dbReference>
<dbReference type="GO" id="GO:0005576">
    <property type="term" value="C:extracellular region"/>
    <property type="evidence" value="ECO:0007669"/>
    <property type="project" value="UniProtKB-SubCell"/>
</dbReference>
<dbReference type="OrthoDB" id="2438138at2759"/>